<evidence type="ECO:0000313" key="8">
    <source>
        <dbReference type="EMBL" id="OSM07068.1"/>
    </source>
</evidence>
<keyword evidence="6" id="KW-0963">Cytoplasm</keyword>
<dbReference type="InterPro" id="IPR002903">
    <property type="entry name" value="RsmH"/>
</dbReference>
<dbReference type="InterPro" id="IPR029063">
    <property type="entry name" value="SAM-dependent_MTases_sf"/>
</dbReference>
<feature type="binding site" evidence="6">
    <location>
        <begin position="26"/>
        <end position="28"/>
    </location>
    <ligand>
        <name>S-adenosyl-L-methionine</name>
        <dbReference type="ChEBI" id="CHEBI:59789"/>
    </ligand>
</feature>
<keyword evidence="3 6" id="KW-0489">Methyltransferase</keyword>
<dbReference type="HAMAP" id="MF_01007">
    <property type="entry name" value="16SrRNA_methyltr_H"/>
    <property type="match status" value="1"/>
</dbReference>
<dbReference type="GO" id="GO:0005737">
    <property type="term" value="C:cytoplasm"/>
    <property type="evidence" value="ECO:0007669"/>
    <property type="project" value="UniProtKB-SubCell"/>
</dbReference>
<gene>
    <name evidence="6" type="primary">rsmH</name>
    <name evidence="8" type="ORF">MAIT1_00018</name>
</gene>
<dbReference type="Proteomes" id="UP000194003">
    <property type="component" value="Unassembled WGS sequence"/>
</dbReference>
<comment type="function">
    <text evidence="6">Specifically methylates the N4 position of cytidine in position 1402 (C1402) of 16S rRNA.</text>
</comment>
<keyword evidence="2 6" id="KW-0698">rRNA processing</keyword>
<reference evidence="8 9" key="1">
    <citation type="journal article" date="2016" name="BMC Genomics">
        <title>Combined genomic and structural analyses of a cultured magnetotactic bacterium reveals its niche adaptation to a dynamic environment.</title>
        <authorList>
            <person name="Araujo A.C."/>
            <person name="Morillo V."/>
            <person name="Cypriano J."/>
            <person name="Teixeira L.C."/>
            <person name="Leao P."/>
            <person name="Lyra S."/>
            <person name="Almeida L.G."/>
            <person name="Bazylinski D.A."/>
            <person name="Vasconcellos A.T."/>
            <person name="Abreu F."/>
            <person name="Lins U."/>
        </authorList>
    </citation>
    <scope>NUCLEOTIDE SEQUENCE [LARGE SCALE GENOMIC DNA]</scope>
    <source>
        <strain evidence="8 9">IT-1</strain>
    </source>
</reference>
<dbReference type="SUPFAM" id="SSF81799">
    <property type="entry name" value="Putative methyltransferase TM0872, insert domain"/>
    <property type="match status" value="1"/>
</dbReference>
<dbReference type="FunFam" id="1.10.150.170:FF:000003">
    <property type="entry name" value="Ribosomal RNA small subunit methyltransferase H"/>
    <property type="match status" value="1"/>
</dbReference>
<evidence type="ECO:0000256" key="4">
    <source>
        <dbReference type="ARBA" id="ARBA00022679"/>
    </source>
</evidence>
<evidence type="ECO:0000256" key="5">
    <source>
        <dbReference type="ARBA" id="ARBA00022691"/>
    </source>
</evidence>
<dbReference type="Pfam" id="PF01795">
    <property type="entry name" value="Methyltransf_5"/>
    <property type="match status" value="1"/>
</dbReference>
<keyword evidence="5 6" id="KW-0949">S-adenosyl-L-methionine</keyword>
<comment type="similarity">
    <text evidence="1 6">Belongs to the methyltransferase superfamily. RsmH family.</text>
</comment>
<sequence>MMPEQTLDALQPRAGGVYLDATLGGGGHTRLILDASAPDGLLIATDRDPEAIANAAPLQQQFGERLRIHHTPFSQLQSALDAEGVTAVDGVLMDLGVSSRQLDAAERGFSFRQDGPLDMRMNSAGDEPSAADLVNEESAEALANIFYKYGEERHSRRIARAIVAARAEQPFTTTLQLAGIIAANCPGGHKQKIHPATRCFQALRIAVNDELGEVERGLAAAMARLAPGGRLAVITFHSLEDRIVKQTFRQAAFPADPDPRSPLPTRSEPSDWLLPVRKPLTAEAEEIARNPRARSAKLRVLQRRPAESGQEPRMKERRS</sequence>
<protein>
    <recommendedName>
        <fullName evidence="6">Ribosomal RNA small subunit methyltransferase H</fullName>
        <ecNumber evidence="6">2.1.1.199</ecNumber>
    </recommendedName>
    <alternativeName>
        <fullName evidence="6">16S rRNA m(4)C1402 methyltransferase</fullName>
    </alternativeName>
    <alternativeName>
        <fullName evidence="6">rRNA (cytosine-N(4)-)-methyltransferase RsmH</fullName>
    </alternativeName>
</protein>
<feature type="compositionally biased region" description="Basic and acidic residues" evidence="7">
    <location>
        <begin position="304"/>
        <end position="319"/>
    </location>
</feature>
<dbReference type="PANTHER" id="PTHR11265:SF0">
    <property type="entry name" value="12S RRNA N4-METHYLCYTIDINE METHYLTRANSFERASE"/>
    <property type="match status" value="1"/>
</dbReference>
<dbReference type="InterPro" id="IPR023397">
    <property type="entry name" value="SAM-dep_MeTrfase_MraW_recog"/>
</dbReference>
<evidence type="ECO:0000313" key="9">
    <source>
        <dbReference type="Proteomes" id="UP000194003"/>
    </source>
</evidence>
<dbReference type="Gene3D" id="1.10.150.170">
    <property type="entry name" value="Putative methyltransferase TM0872, insert domain"/>
    <property type="match status" value="1"/>
</dbReference>
<dbReference type="Gene3D" id="3.40.50.150">
    <property type="entry name" value="Vaccinia Virus protein VP39"/>
    <property type="match status" value="1"/>
</dbReference>
<evidence type="ECO:0000256" key="7">
    <source>
        <dbReference type="SAM" id="MobiDB-lite"/>
    </source>
</evidence>
<evidence type="ECO:0000256" key="6">
    <source>
        <dbReference type="HAMAP-Rule" id="MF_01007"/>
    </source>
</evidence>
<dbReference type="GO" id="GO:0070475">
    <property type="term" value="P:rRNA base methylation"/>
    <property type="evidence" value="ECO:0007669"/>
    <property type="project" value="UniProtKB-UniRule"/>
</dbReference>
<dbReference type="PANTHER" id="PTHR11265">
    <property type="entry name" value="S-ADENOSYL-METHYLTRANSFERASE MRAW"/>
    <property type="match status" value="1"/>
</dbReference>
<dbReference type="STRING" id="1434232.MAIT1_00018"/>
<name>A0A1Y2K8J8_9PROT</name>
<feature type="compositionally biased region" description="Basic residues" evidence="7">
    <location>
        <begin position="291"/>
        <end position="302"/>
    </location>
</feature>
<feature type="binding site" evidence="6">
    <location>
        <position position="94"/>
    </location>
    <ligand>
        <name>S-adenosyl-L-methionine</name>
        <dbReference type="ChEBI" id="CHEBI:59789"/>
    </ligand>
</feature>
<proteinExistence type="inferred from homology"/>
<feature type="binding site" evidence="6">
    <location>
        <position position="46"/>
    </location>
    <ligand>
        <name>S-adenosyl-L-methionine</name>
        <dbReference type="ChEBI" id="CHEBI:59789"/>
    </ligand>
</feature>
<comment type="subcellular location">
    <subcellularLocation>
        <location evidence="6">Cytoplasm</location>
    </subcellularLocation>
</comment>
<feature type="region of interest" description="Disordered" evidence="7">
    <location>
        <begin position="250"/>
        <end position="319"/>
    </location>
</feature>
<organism evidence="8 9">
    <name type="scientific">Magnetofaba australis IT-1</name>
    <dbReference type="NCBI Taxonomy" id="1434232"/>
    <lineage>
        <taxon>Bacteria</taxon>
        <taxon>Pseudomonadati</taxon>
        <taxon>Pseudomonadota</taxon>
        <taxon>Magnetococcia</taxon>
        <taxon>Magnetococcales</taxon>
        <taxon>Magnetococcaceae</taxon>
        <taxon>Magnetofaba</taxon>
    </lineage>
</organism>
<evidence type="ECO:0000256" key="1">
    <source>
        <dbReference type="ARBA" id="ARBA00010396"/>
    </source>
</evidence>
<evidence type="ECO:0000256" key="3">
    <source>
        <dbReference type="ARBA" id="ARBA00022603"/>
    </source>
</evidence>
<comment type="catalytic activity">
    <reaction evidence="6">
        <text>cytidine(1402) in 16S rRNA + S-adenosyl-L-methionine = N(4)-methylcytidine(1402) in 16S rRNA + S-adenosyl-L-homocysteine + H(+)</text>
        <dbReference type="Rhea" id="RHEA:42928"/>
        <dbReference type="Rhea" id="RHEA-COMP:10286"/>
        <dbReference type="Rhea" id="RHEA-COMP:10287"/>
        <dbReference type="ChEBI" id="CHEBI:15378"/>
        <dbReference type="ChEBI" id="CHEBI:57856"/>
        <dbReference type="ChEBI" id="CHEBI:59789"/>
        <dbReference type="ChEBI" id="CHEBI:74506"/>
        <dbReference type="ChEBI" id="CHEBI:82748"/>
        <dbReference type="EC" id="2.1.1.199"/>
    </reaction>
</comment>
<dbReference type="NCBIfam" id="TIGR00006">
    <property type="entry name" value="16S rRNA (cytosine(1402)-N(4))-methyltransferase RsmH"/>
    <property type="match status" value="1"/>
</dbReference>
<evidence type="ECO:0000256" key="2">
    <source>
        <dbReference type="ARBA" id="ARBA00022552"/>
    </source>
</evidence>
<keyword evidence="4 6" id="KW-0808">Transferase</keyword>
<dbReference type="EMBL" id="LVJN01000015">
    <property type="protein sequence ID" value="OSM07068.1"/>
    <property type="molecule type" value="Genomic_DNA"/>
</dbReference>
<keyword evidence="9" id="KW-1185">Reference proteome</keyword>
<accession>A0A1Y2K8J8</accession>
<dbReference type="GO" id="GO:0071424">
    <property type="term" value="F:rRNA (cytosine-N4-)-methyltransferase activity"/>
    <property type="evidence" value="ECO:0007669"/>
    <property type="project" value="UniProtKB-UniRule"/>
</dbReference>
<dbReference type="AlphaFoldDB" id="A0A1Y2K8J8"/>
<feature type="binding site" evidence="6">
    <location>
        <position position="73"/>
    </location>
    <ligand>
        <name>S-adenosyl-L-methionine</name>
        <dbReference type="ChEBI" id="CHEBI:59789"/>
    </ligand>
</feature>
<comment type="caution">
    <text evidence="8">The sequence shown here is derived from an EMBL/GenBank/DDBJ whole genome shotgun (WGS) entry which is preliminary data.</text>
</comment>
<feature type="binding site" evidence="6">
    <location>
        <position position="101"/>
    </location>
    <ligand>
        <name>S-adenosyl-L-methionine</name>
        <dbReference type="ChEBI" id="CHEBI:59789"/>
    </ligand>
</feature>
<dbReference type="EC" id="2.1.1.199" evidence="6"/>
<dbReference type="SUPFAM" id="SSF53335">
    <property type="entry name" value="S-adenosyl-L-methionine-dependent methyltransferases"/>
    <property type="match status" value="1"/>
</dbReference>
<dbReference type="PIRSF" id="PIRSF004486">
    <property type="entry name" value="MraW"/>
    <property type="match status" value="1"/>
</dbReference>